<evidence type="ECO:0000256" key="1">
    <source>
        <dbReference type="SAM" id="SignalP"/>
    </source>
</evidence>
<accession>A0A0S2FCL1</accession>
<proteinExistence type="predicted"/>
<dbReference type="eggNOG" id="ENOG5031E0U">
    <property type="taxonomic scope" value="Bacteria"/>
</dbReference>
<dbReference type="AlphaFoldDB" id="A0A0S2FCL1"/>
<sequence length="177" mass="19118">MKKLNRLVSICLLAFLAAACSSGGRSTMTAEEYLEQNVSVWNAASAPAVRWLGGDRAEEFSKVLQTRKGMSRYQPQFAGLRRELAANTAVTQAFPPPADAAALHADMLAYLKSVDAAFAKLEEMGKLPDGYSDQQFGSLSTDMERLIGEVDTKAIAWNAAQKAYAKQHGVSLRETGG</sequence>
<protein>
    <recommendedName>
        <fullName evidence="4">Lipoprotein</fullName>
    </recommendedName>
</protein>
<name>A0A0S2FCL1_LYSAN</name>
<dbReference type="RefSeq" id="WP_057918342.1">
    <property type="nucleotide sequence ID" value="NZ_CP011129.1"/>
</dbReference>
<dbReference type="PROSITE" id="PS51257">
    <property type="entry name" value="PROKAR_LIPOPROTEIN"/>
    <property type="match status" value="1"/>
</dbReference>
<evidence type="ECO:0008006" key="4">
    <source>
        <dbReference type="Google" id="ProtNLM"/>
    </source>
</evidence>
<reference evidence="2 3" key="1">
    <citation type="journal article" date="2015" name="BMC Genomics">
        <title>Comparative genomics and metabolic profiling of the genus Lysobacter.</title>
        <authorList>
            <person name="de Bruijn I."/>
            <person name="Cheng X."/>
            <person name="de Jager V."/>
            <person name="Exposito R.G."/>
            <person name="Watrous J."/>
            <person name="Patel N."/>
            <person name="Postma J."/>
            <person name="Dorrestein P.C."/>
            <person name="Kobayashi D."/>
            <person name="Raaijmakers J.M."/>
        </authorList>
    </citation>
    <scope>NUCLEOTIDE SEQUENCE [LARGE SCALE GENOMIC DNA]</scope>
    <source>
        <strain evidence="2 3">76</strain>
    </source>
</reference>
<organism evidence="2 3">
    <name type="scientific">Lysobacter antibioticus</name>
    <dbReference type="NCBI Taxonomy" id="84531"/>
    <lineage>
        <taxon>Bacteria</taxon>
        <taxon>Pseudomonadati</taxon>
        <taxon>Pseudomonadota</taxon>
        <taxon>Gammaproteobacteria</taxon>
        <taxon>Lysobacterales</taxon>
        <taxon>Lysobacteraceae</taxon>
        <taxon>Lysobacter</taxon>
    </lineage>
</organism>
<evidence type="ECO:0000313" key="2">
    <source>
        <dbReference type="EMBL" id="ALN81238.1"/>
    </source>
</evidence>
<feature type="signal peptide" evidence="1">
    <location>
        <begin position="1"/>
        <end position="19"/>
    </location>
</feature>
<feature type="chain" id="PRO_5006597209" description="Lipoprotein" evidence="1">
    <location>
        <begin position="20"/>
        <end position="177"/>
    </location>
</feature>
<evidence type="ECO:0000313" key="3">
    <source>
        <dbReference type="Proteomes" id="UP000060787"/>
    </source>
</evidence>
<gene>
    <name evidence="2" type="ORF">LA76x_3110</name>
</gene>
<keyword evidence="1" id="KW-0732">Signal</keyword>
<dbReference type="EMBL" id="CP011129">
    <property type="protein sequence ID" value="ALN81238.1"/>
    <property type="molecule type" value="Genomic_DNA"/>
</dbReference>
<dbReference type="PATRIC" id="fig|84531.8.peg.3118"/>
<dbReference type="KEGG" id="lab:LA76x_3110"/>
<keyword evidence="3" id="KW-1185">Reference proteome</keyword>
<dbReference type="Proteomes" id="UP000060787">
    <property type="component" value="Chromosome"/>
</dbReference>